<dbReference type="SUPFAM" id="SSF53756">
    <property type="entry name" value="UDP-Glycosyltransferase/glycogen phosphorylase"/>
    <property type="match status" value="1"/>
</dbReference>
<accession>A0A8H5TKZ3</accession>
<organism evidence="2 3">
    <name type="scientific">Fusarium heterosporum</name>
    <dbReference type="NCBI Taxonomy" id="42747"/>
    <lineage>
        <taxon>Eukaryota</taxon>
        <taxon>Fungi</taxon>
        <taxon>Dikarya</taxon>
        <taxon>Ascomycota</taxon>
        <taxon>Pezizomycotina</taxon>
        <taxon>Sordariomycetes</taxon>
        <taxon>Hypocreomycetidae</taxon>
        <taxon>Hypocreales</taxon>
        <taxon>Nectriaceae</taxon>
        <taxon>Fusarium</taxon>
        <taxon>Fusarium heterosporum species complex</taxon>
    </lineage>
</organism>
<protein>
    <submittedName>
        <fullName evidence="2">Regulatory P domain-containing protein</fullName>
    </submittedName>
</protein>
<name>A0A8H5TKZ3_FUSHE</name>
<dbReference type="Proteomes" id="UP000567885">
    <property type="component" value="Unassembled WGS sequence"/>
</dbReference>
<evidence type="ECO:0000313" key="3">
    <source>
        <dbReference type="Proteomes" id="UP000567885"/>
    </source>
</evidence>
<proteinExistence type="predicted"/>
<dbReference type="AlphaFoldDB" id="A0A8H5TKZ3"/>
<keyword evidence="3" id="KW-1185">Reference proteome</keyword>
<dbReference type="EMBL" id="JAAGWQ010000063">
    <property type="protein sequence ID" value="KAF5672038.1"/>
    <property type="molecule type" value="Genomic_DNA"/>
</dbReference>
<dbReference type="Pfam" id="PF08309">
    <property type="entry name" value="LVIVD"/>
    <property type="match status" value="1"/>
</dbReference>
<dbReference type="InterPro" id="IPR013211">
    <property type="entry name" value="LVIVD"/>
</dbReference>
<dbReference type="OrthoDB" id="2099887at2759"/>
<reference evidence="2 3" key="1">
    <citation type="submission" date="2020-05" db="EMBL/GenBank/DDBJ databases">
        <title>Identification and distribution of gene clusters putatively required for synthesis of sphingolipid metabolism inhibitors in phylogenetically diverse species of the filamentous fungus Fusarium.</title>
        <authorList>
            <person name="Kim H.-S."/>
            <person name="Busman M."/>
            <person name="Brown D.W."/>
            <person name="Divon H."/>
            <person name="Uhlig S."/>
            <person name="Proctor R.H."/>
        </authorList>
    </citation>
    <scope>NUCLEOTIDE SEQUENCE [LARGE SCALE GENOMIC DNA]</scope>
    <source>
        <strain evidence="2 3">NRRL 20693</strain>
    </source>
</reference>
<evidence type="ECO:0000313" key="2">
    <source>
        <dbReference type="EMBL" id="KAF5672038.1"/>
    </source>
</evidence>
<dbReference type="GO" id="GO:0005576">
    <property type="term" value="C:extracellular region"/>
    <property type="evidence" value="ECO:0007669"/>
    <property type="project" value="TreeGrafter"/>
</dbReference>
<dbReference type="PANTHER" id="PTHR38787">
    <property type="entry name" value="REGULATORY P DOMAIN-CONTAINING PROTEIN"/>
    <property type="match status" value="1"/>
</dbReference>
<feature type="signal peptide" evidence="1">
    <location>
        <begin position="1"/>
        <end position="19"/>
    </location>
</feature>
<feature type="chain" id="PRO_5034981134" evidence="1">
    <location>
        <begin position="20"/>
        <end position="908"/>
    </location>
</feature>
<keyword evidence="1" id="KW-0732">Signal</keyword>
<gene>
    <name evidence="2" type="ORF">FHETE_3910</name>
</gene>
<dbReference type="PANTHER" id="PTHR38787:SF1">
    <property type="entry name" value="REGULATORY P DOMAIN-CONTAINING PROTEIN"/>
    <property type="match status" value="1"/>
</dbReference>
<evidence type="ECO:0000256" key="1">
    <source>
        <dbReference type="SAM" id="SignalP"/>
    </source>
</evidence>
<sequence>MKANIASVLLATLAGSSLAQSPKKISTAKYDESYLRASNAPHAIGMGELRQRKLALHKSAAAAGVFDKDRYKVLSSGTSCSDGKAGEYSCNKVDLKGFLRHQDLGSRTRVGNDVWGWTHASSGREFALIGQSDGTAFAEVHKDGSLTYVGRLPTQTVASTWRDIKVIGNFAYIGSEAAGHGLQIFDLTKILNTDPKNPPTFSVSRDLAAHFSAFGNSHNIVANEDTDLIAAVGTAYDLKCRAGLWMVDVSNPRRPQDAGCVSSDGYVHDAQCVIYRGPQAGYQGKEICFNYNEDALTIVDISRRTMPRQLSRTTYNGATYTHQGWLTEDHKYLLLDDELDEQEKTGPAADQHTTTYIVDIQDLQYPVFRGVYKSPVRSIDHNQYIVGGVSYQANYGSGLRMVNVSSLAQDDSGALLEEIGHFDVHPDDDEVGGEATFFGAWSVYPYFQSGNILTMRVFLIQTARGLFSSSGGYKSNNALLGYLRSRGHTVRQLCYSNKGEIETYVQDMARNGGHDVEVYTSILTLRSEDGRSKVDVNVQELVMEDGVEIVALDDEAFHGAFSTSDNPENQMTRMTAEYIETKVPPLPLQDFVSFLQKQIRRFSPTHMMSNDGLSMQATSASEMRDVCMSRIAVVHTAEQLPFGPFAGGLPGHSSTPREIELLRDLDGIWSVSEAIKTYAFDHGHLQTSFLVHHPWTYLTGEKHEIPRHLRNWNKRYICMINPCAVKGSDIFLDLAKACPQFEFLTYMSWGADNKIRRRLGDLPNMTWASRRVRPTAKDPKDLWRDIKVLVVPSLWYEAWGMVVVEAHLRGIPVISSDAGALPEAMLGLDYIIPVNPIDGKRDKSGAYLVPNQDIRPWVKAVNRLMEDEDEYRRVSDNVYHATAKWLQCNNMEALEEWLERLEATSHKF</sequence>
<dbReference type="NCBIfam" id="TIGR04312">
    <property type="entry name" value="choice_anch_B"/>
    <property type="match status" value="1"/>
</dbReference>
<dbReference type="Pfam" id="PF13692">
    <property type="entry name" value="Glyco_trans_1_4"/>
    <property type="match status" value="1"/>
</dbReference>
<dbReference type="InterPro" id="IPR027589">
    <property type="entry name" value="Choice_anch_B"/>
</dbReference>
<comment type="caution">
    <text evidence="2">The sequence shown here is derived from an EMBL/GenBank/DDBJ whole genome shotgun (WGS) entry which is preliminary data.</text>
</comment>
<dbReference type="Gene3D" id="3.40.50.2000">
    <property type="entry name" value="Glycogen Phosphorylase B"/>
    <property type="match status" value="1"/>
</dbReference>